<dbReference type="PROSITE" id="PS00478">
    <property type="entry name" value="LIM_DOMAIN_1"/>
    <property type="match status" value="1"/>
</dbReference>
<dbReference type="GO" id="GO:0043130">
    <property type="term" value="F:ubiquitin binding"/>
    <property type="evidence" value="ECO:0007669"/>
    <property type="project" value="UniProtKB-ARBA"/>
</dbReference>
<keyword evidence="5 6" id="KW-0440">LIM domain</keyword>
<name>A0A3P6FBV8_BRAOL</name>
<feature type="region of interest" description="Disordered" evidence="7">
    <location>
        <begin position="479"/>
        <end position="498"/>
    </location>
</feature>
<evidence type="ECO:0000256" key="3">
    <source>
        <dbReference type="ARBA" id="ARBA00022833"/>
    </source>
</evidence>
<dbReference type="InterPro" id="IPR001781">
    <property type="entry name" value="Znf_LIM"/>
</dbReference>
<keyword evidence="1 6" id="KW-0479">Metal-binding</keyword>
<dbReference type="EMBL" id="LR031877">
    <property type="protein sequence ID" value="VDD42925.1"/>
    <property type="molecule type" value="Genomic_DNA"/>
</dbReference>
<feature type="domain" description="LIM zinc-binding" evidence="8">
    <location>
        <begin position="188"/>
        <end position="248"/>
    </location>
</feature>
<dbReference type="Pfam" id="PF23625">
    <property type="entry name" value="UIM_2"/>
    <property type="match status" value="2"/>
</dbReference>
<organism evidence="9">
    <name type="scientific">Brassica oleracea</name>
    <name type="common">Wild cabbage</name>
    <dbReference type="NCBI Taxonomy" id="3712"/>
    <lineage>
        <taxon>Eukaryota</taxon>
        <taxon>Viridiplantae</taxon>
        <taxon>Streptophyta</taxon>
        <taxon>Embryophyta</taxon>
        <taxon>Tracheophyta</taxon>
        <taxon>Spermatophyta</taxon>
        <taxon>Magnoliopsida</taxon>
        <taxon>eudicotyledons</taxon>
        <taxon>Gunneridae</taxon>
        <taxon>Pentapetalae</taxon>
        <taxon>rosids</taxon>
        <taxon>malvids</taxon>
        <taxon>Brassicales</taxon>
        <taxon>Brassicaceae</taxon>
        <taxon>Brassiceae</taxon>
        <taxon>Brassica</taxon>
    </lineage>
</organism>
<feature type="region of interest" description="Disordered" evidence="7">
    <location>
        <begin position="18"/>
        <end position="61"/>
    </location>
</feature>
<reference evidence="9" key="1">
    <citation type="submission" date="2018-11" db="EMBL/GenBank/DDBJ databases">
        <authorList>
            <consortium name="Genoscope - CEA"/>
            <person name="William W."/>
        </authorList>
    </citation>
    <scope>NUCLEOTIDE SEQUENCE</scope>
</reference>
<evidence type="ECO:0000259" key="8">
    <source>
        <dbReference type="PROSITE" id="PS50023"/>
    </source>
</evidence>
<dbReference type="InterPro" id="IPR045218">
    <property type="entry name" value="DA1-like"/>
</dbReference>
<evidence type="ECO:0000256" key="7">
    <source>
        <dbReference type="SAM" id="MobiDB-lite"/>
    </source>
</evidence>
<dbReference type="GO" id="GO:0032875">
    <property type="term" value="P:regulation of DNA endoreduplication"/>
    <property type="evidence" value="ECO:0007669"/>
    <property type="project" value="UniProtKB-ARBA"/>
</dbReference>
<keyword evidence="4" id="KW-0832">Ubl conjugation</keyword>
<evidence type="ECO:0000256" key="6">
    <source>
        <dbReference type="PROSITE-ProRule" id="PRU00125"/>
    </source>
</evidence>
<dbReference type="PROSITE" id="PS50330">
    <property type="entry name" value="UIM"/>
    <property type="match status" value="2"/>
</dbReference>
<evidence type="ECO:0000313" key="9">
    <source>
        <dbReference type="EMBL" id="VDD42925.1"/>
    </source>
</evidence>
<keyword evidence="3 6" id="KW-0862">Zinc</keyword>
<keyword evidence="2" id="KW-0677">Repeat</keyword>
<evidence type="ECO:0000256" key="5">
    <source>
        <dbReference type="ARBA" id="ARBA00023038"/>
    </source>
</evidence>
<dbReference type="InterPro" id="IPR003903">
    <property type="entry name" value="UIM_dom"/>
</dbReference>
<sequence length="552" mass="62555">MGWFNKIFKGSTQRFRLGNDHDHNGYYQSYPHDEPSADTDPDETHTQEPSTSEEDTSGQENEDIDRAIALSLIENSQGHTNTGAGESFFLAKLERNMNYETRFVTFNRIVNAGKYAMVDEDEQLARAIQESMVVGNTPRQKHGSSYDIGNAYGAGDVYGNGHMHGGGNVYANGDIYYPRPTAFPMDFRICAGCNMEIGHGRYLNCLNALWHPECFRCYGCRHPISEYEFSTSGNYPFHKACYRERYHPKCDVCSLFIPTNHAGLIEYRAHPFWVQKYCPSHEHDATPRCCSCERMEPRNTGYVELNDGRKLCLECLDSAVMDTFQCQPLYLQIQEFYEGLFMKVEQDVPLLLVERQALNEAREGEKNGHYHMPETRGLCLSEEQTVSTVRKRSKHGTGNWAGNMITEPYKLTRQCEVTAILILFGLPRLLTGSILAHEMMHAWMRLKGFRTLSQDVEEGICQVMAHKWLEAELAAGSRNSNVASSSSSSSGGLKKGPRSQYERKLGEFFKHQIESDASPVYGDGFRAGRLAVNKYGLPKTLEHIHMTGRFPV</sequence>
<accession>A0A3P6FBV8</accession>
<dbReference type="SUPFAM" id="SSF57716">
    <property type="entry name" value="Glucocorticoid receptor-like (DNA-binding domain)"/>
    <property type="match status" value="2"/>
</dbReference>
<protein>
    <recommendedName>
        <fullName evidence="8">LIM zinc-binding domain-containing protein</fullName>
    </recommendedName>
</protein>
<evidence type="ECO:0000256" key="2">
    <source>
        <dbReference type="ARBA" id="ARBA00022737"/>
    </source>
</evidence>
<dbReference type="Pfam" id="PF12315">
    <property type="entry name" value="DA1-like"/>
    <property type="match status" value="1"/>
</dbReference>
<dbReference type="PANTHER" id="PTHR24209:SF29">
    <property type="entry name" value="PROTEIN DA1"/>
    <property type="match status" value="1"/>
</dbReference>
<proteinExistence type="predicted"/>
<dbReference type="Pfam" id="PF00412">
    <property type="entry name" value="LIM"/>
    <property type="match status" value="1"/>
</dbReference>
<feature type="compositionally biased region" description="Low complexity" evidence="7">
    <location>
        <begin position="479"/>
        <end position="492"/>
    </location>
</feature>
<dbReference type="GO" id="GO:0046872">
    <property type="term" value="F:metal ion binding"/>
    <property type="evidence" value="ECO:0007669"/>
    <property type="project" value="UniProtKB-KW"/>
</dbReference>
<feature type="compositionally biased region" description="Acidic residues" evidence="7">
    <location>
        <begin position="51"/>
        <end position="61"/>
    </location>
</feature>
<gene>
    <name evidence="9" type="ORF">BOLC5T30472H</name>
</gene>
<dbReference type="FunFam" id="2.10.110.10:FF:000078">
    <property type="entry name" value="Protein DA1-related 1"/>
    <property type="match status" value="1"/>
</dbReference>
<evidence type="ECO:0000256" key="1">
    <source>
        <dbReference type="ARBA" id="ARBA00022723"/>
    </source>
</evidence>
<dbReference type="Gene3D" id="2.10.110.10">
    <property type="entry name" value="Cysteine Rich Protein"/>
    <property type="match status" value="1"/>
</dbReference>
<dbReference type="PROSITE" id="PS50023">
    <property type="entry name" value="LIM_DOMAIN_2"/>
    <property type="match status" value="1"/>
</dbReference>
<dbReference type="InterPro" id="IPR022087">
    <property type="entry name" value="DA1-like_dom"/>
</dbReference>
<dbReference type="CDD" id="cd09396">
    <property type="entry name" value="LIM_DA1"/>
    <property type="match status" value="1"/>
</dbReference>
<evidence type="ECO:0000256" key="4">
    <source>
        <dbReference type="ARBA" id="ARBA00022843"/>
    </source>
</evidence>
<dbReference type="AlphaFoldDB" id="A0A3P6FBV8"/>
<dbReference type="SMART" id="SM00132">
    <property type="entry name" value="LIM"/>
    <property type="match status" value="1"/>
</dbReference>
<dbReference type="GO" id="GO:0008233">
    <property type="term" value="F:peptidase activity"/>
    <property type="evidence" value="ECO:0007669"/>
    <property type="project" value="UniProtKB-ARBA"/>
</dbReference>
<dbReference type="PANTHER" id="PTHR24209">
    <property type="entry name" value="PROTEIN DA1-RELATED 2"/>
    <property type="match status" value="1"/>
</dbReference>
<dbReference type="SMART" id="SM00726">
    <property type="entry name" value="UIM"/>
    <property type="match status" value="2"/>
</dbReference>